<dbReference type="InterPro" id="IPR045006">
    <property type="entry name" value="CHLI-like"/>
</dbReference>
<dbReference type="EMBL" id="JAHWZX010000022">
    <property type="protein sequence ID" value="MBW4332268.1"/>
    <property type="molecule type" value="Genomic_DNA"/>
</dbReference>
<proteinExistence type="inferred from homology"/>
<dbReference type="InterPro" id="IPR025158">
    <property type="entry name" value="Mg_chelat-rel_C"/>
</dbReference>
<comment type="similarity">
    <text evidence="1">Belongs to the Mg-chelatase subunits D/I family. ComM subfamily.</text>
</comment>
<accession>A0ABS6XPX8</accession>
<dbReference type="Pfam" id="PF13335">
    <property type="entry name" value="Mg_chelatase_C"/>
    <property type="match status" value="1"/>
</dbReference>
<evidence type="ECO:0000256" key="1">
    <source>
        <dbReference type="ARBA" id="ARBA00006354"/>
    </source>
</evidence>
<evidence type="ECO:0000313" key="3">
    <source>
        <dbReference type="EMBL" id="MBW4332268.1"/>
    </source>
</evidence>
<dbReference type="Pfam" id="PF13541">
    <property type="entry name" value="ChlI"/>
    <property type="match status" value="1"/>
</dbReference>
<sequence>MVAIVSTVAYLGLEARTVEVQVQVAAGVPAFVIVGLPDKAVAESRERVRAAMAAIGLSLPPKRITVNLSPADLPKEGSHFDLPIALGVLAAMGVADAETLSGYVVVGELGLDARIAPSPGVLLAALHAGAVEKGLICPAAQGAEAAWAGSVEVLAAADLIGLLNHLKGQQLLPAPQAGEVEGAFHGPDLKQVKGQETAKRALEIAAAGGHNMLMIGPPGAGKSLMAACLPGILPPLDSAEALEVSMVASVAGTLEGGRLTRARPFRTPHHSASMAALTGGGLKVKPGEVSMAHLGVLFLDELPEFQRAVLDSLRQPLETRRVSVARANAHVTFPARVQMIAAMNPCRCGHLGDPALACARAPKCAADYQAKVSGPLLDRIDLHVEVQAVSAADLVLPPPSEGSAEVAARVAAARSRQTQRLRDAQARTNAEIEGELLEKHAAPDEAGRAILAQAAEATRMSARGYTRVLRVARTIADLEGADAVRRIHVAEALSYRRRAPVA</sequence>
<dbReference type="RefSeq" id="WP_219239392.1">
    <property type="nucleotide sequence ID" value="NZ_JAHWZX010000022.1"/>
</dbReference>
<dbReference type="InterPro" id="IPR000523">
    <property type="entry name" value="Mg_chelatse_chII-like_cat_dom"/>
</dbReference>
<evidence type="ECO:0000259" key="2">
    <source>
        <dbReference type="SMART" id="SM00382"/>
    </source>
</evidence>
<dbReference type="Proteomes" id="UP001197214">
    <property type="component" value="Unassembled WGS sequence"/>
</dbReference>
<dbReference type="InterPro" id="IPR003593">
    <property type="entry name" value="AAA+_ATPase"/>
</dbReference>
<keyword evidence="4" id="KW-1185">Reference proteome</keyword>
<evidence type="ECO:0000313" key="4">
    <source>
        <dbReference type="Proteomes" id="UP001197214"/>
    </source>
</evidence>
<organism evidence="3 4">
    <name type="scientific">Stakelama flava</name>
    <dbReference type="NCBI Taxonomy" id="2860338"/>
    <lineage>
        <taxon>Bacteria</taxon>
        <taxon>Pseudomonadati</taxon>
        <taxon>Pseudomonadota</taxon>
        <taxon>Alphaproteobacteria</taxon>
        <taxon>Sphingomonadales</taxon>
        <taxon>Sphingomonadaceae</taxon>
        <taxon>Stakelama</taxon>
    </lineage>
</organism>
<gene>
    <name evidence="3" type="ORF">KY084_15535</name>
</gene>
<protein>
    <submittedName>
        <fullName evidence="3">YifB family Mg chelatase-like AAA ATPase</fullName>
    </submittedName>
</protein>
<comment type="caution">
    <text evidence="3">The sequence shown here is derived from an EMBL/GenBank/DDBJ whole genome shotgun (WGS) entry which is preliminary data.</text>
</comment>
<dbReference type="PANTHER" id="PTHR32039">
    <property type="entry name" value="MAGNESIUM-CHELATASE SUBUNIT CHLI"/>
    <property type="match status" value="1"/>
</dbReference>
<dbReference type="InterPro" id="IPR004482">
    <property type="entry name" value="Mg_chelat-rel"/>
</dbReference>
<dbReference type="NCBIfam" id="TIGR00368">
    <property type="entry name" value="YifB family Mg chelatase-like AAA ATPase"/>
    <property type="match status" value="1"/>
</dbReference>
<reference evidence="3 4" key="1">
    <citation type="submission" date="2021-07" db="EMBL/GenBank/DDBJ databases">
        <title>Stakelama flava sp. nov., a novel endophytic bacterium isolated from branch of Kandelia candel.</title>
        <authorList>
            <person name="Tuo L."/>
        </authorList>
    </citation>
    <scope>NUCLEOTIDE SEQUENCE [LARGE SCALE GENOMIC DNA]</scope>
    <source>
        <strain evidence="3 4">CBK3Z-3</strain>
    </source>
</reference>
<dbReference type="PANTHER" id="PTHR32039:SF7">
    <property type="entry name" value="COMPETENCE PROTEIN COMM"/>
    <property type="match status" value="1"/>
</dbReference>
<dbReference type="Pfam" id="PF01078">
    <property type="entry name" value="Mg_chelatase"/>
    <property type="match status" value="1"/>
</dbReference>
<dbReference type="SMART" id="SM00382">
    <property type="entry name" value="AAA"/>
    <property type="match status" value="1"/>
</dbReference>
<name>A0ABS6XPX8_9SPHN</name>
<feature type="domain" description="AAA+ ATPase" evidence="2">
    <location>
        <begin position="208"/>
        <end position="376"/>
    </location>
</feature>